<organism evidence="2">
    <name type="scientific">hydrothermal vent metagenome</name>
    <dbReference type="NCBI Taxonomy" id="652676"/>
    <lineage>
        <taxon>unclassified sequences</taxon>
        <taxon>metagenomes</taxon>
        <taxon>ecological metagenomes</taxon>
    </lineage>
</organism>
<dbReference type="Gene3D" id="3.30.160.670">
    <property type="match status" value="1"/>
</dbReference>
<name>A0A3B0WVX3_9ZZZZ</name>
<evidence type="ECO:0000259" key="1">
    <source>
        <dbReference type="Pfam" id="PF13590"/>
    </source>
</evidence>
<sequence>MLLNTPIKFFTAFFVSFLLSSCVTLTEDITVETQSDSTINYDTYKTYAWSGKAQIIFDAIGQWEQPTLDTDEEVKFIISRELRTHGLHQVNENPDLYVSFIAGVDTTILELKEDPNSEKKVLTNVPKAALTIALIDGNSGYTIWLGHAVGNAQPQQTIENIRKRIDYAVSEIFKDYNKK</sequence>
<reference evidence="2" key="1">
    <citation type="submission" date="2018-06" db="EMBL/GenBank/DDBJ databases">
        <authorList>
            <person name="Zhirakovskaya E."/>
        </authorList>
    </citation>
    <scope>NUCLEOTIDE SEQUENCE</scope>
</reference>
<dbReference type="InterPro" id="IPR025411">
    <property type="entry name" value="DUF4136"/>
</dbReference>
<dbReference type="AlphaFoldDB" id="A0A3B0WVX3"/>
<feature type="domain" description="DUF4136" evidence="1">
    <location>
        <begin position="31"/>
        <end position="176"/>
    </location>
</feature>
<dbReference type="EMBL" id="UOFE01000044">
    <property type="protein sequence ID" value="VAW54827.1"/>
    <property type="molecule type" value="Genomic_DNA"/>
</dbReference>
<dbReference type="Pfam" id="PF13590">
    <property type="entry name" value="DUF4136"/>
    <property type="match status" value="1"/>
</dbReference>
<evidence type="ECO:0000313" key="2">
    <source>
        <dbReference type="EMBL" id="VAW54827.1"/>
    </source>
</evidence>
<gene>
    <name evidence="2" type="ORF">MNBD_GAMMA05-1798</name>
</gene>
<protein>
    <recommendedName>
        <fullName evidence="1">DUF4136 domain-containing protein</fullName>
    </recommendedName>
</protein>
<accession>A0A3B0WVX3</accession>
<proteinExistence type="predicted"/>